<evidence type="ECO:0000313" key="3">
    <source>
        <dbReference type="Proteomes" id="UP000700732"/>
    </source>
</evidence>
<evidence type="ECO:0000259" key="1">
    <source>
        <dbReference type="PROSITE" id="PS51186"/>
    </source>
</evidence>
<dbReference type="InterPro" id="IPR016181">
    <property type="entry name" value="Acyl_CoA_acyltransferase"/>
</dbReference>
<organism evidence="2 3">
    <name type="scientific">Spirosoma utsteinense</name>
    <dbReference type="NCBI Taxonomy" id="2585773"/>
    <lineage>
        <taxon>Bacteria</taxon>
        <taxon>Pseudomonadati</taxon>
        <taxon>Bacteroidota</taxon>
        <taxon>Cytophagia</taxon>
        <taxon>Cytophagales</taxon>
        <taxon>Cytophagaceae</taxon>
        <taxon>Spirosoma</taxon>
    </lineage>
</organism>
<sequence>MHIRPYRPGDADPLLAIFRKNIPESFGQNEIDAYATFLPVNTDPYFVAEYEGEVAGACGYYLIREGNVARICWILADPYRRGSGVGSALLRHVLNQISTHPAVNLIECETSQVAYRFFEKFDFTLHYAKPDHWAPGLDLYFMSREPKGV</sequence>
<dbReference type="Proteomes" id="UP000700732">
    <property type="component" value="Unassembled WGS sequence"/>
</dbReference>
<dbReference type="SUPFAM" id="SSF55729">
    <property type="entry name" value="Acyl-CoA N-acyltransferases (Nat)"/>
    <property type="match status" value="1"/>
</dbReference>
<comment type="caution">
    <text evidence="2">The sequence shown here is derived from an EMBL/GenBank/DDBJ whole genome shotgun (WGS) entry which is preliminary data.</text>
</comment>
<feature type="domain" description="N-acetyltransferase" evidence="1">
    <location>
        <begin position="1"/>
        <end position="147"/>
    </location>
</feature>
<dbReference type="RefSeq" id="WP_186738326.1">
    <property type="nucleotide sequence ID" value="NZ_VFIA01000017.1"/>
</dbReference>
<dbReference type="InterPro" id="IPR000182">
    <property type="entry name" value="GNAT_dom"/>
</dbReference>
<accession>A0ABR6W7K8</accession>
<protein>
    <submittedName>
        <fullName evidence="2">N-acetylglutamate synthase-like GNAT family acetyltransferase</fullName>
    </submittedName>
</protein>
<dbReference type="CDD" id="cd04301">
    <property type="entry name" value="NAT_SF"/>
    <property type="match status" value="1"/>
</dbReference>
<gene>
    <name evidence="2" type="ORF">FH603_3068</name>
</gene>
<dbReference type="EMBL" id="VFIA01000017">
    <property type="protein sequence ID" value="MBC3792554.1"/>
    <property type="molecule type" value="Genomic_DNA"/>
</dbReference>
<reference evidence="2 3" key="1">
    <citation type="submission" date="2019-06" db="EMBL/GenBank/DDBJ databases">
        <title>Spirosoma utsteinense sp. nov. isolated from Antarctic ice-free soils.</title>
        <authorList>
            <person name="Tahon G."/>
        </authorList>
    </citation>
    <scope>NUCLEOTIDE SEQUENCE [LARGE SCALE GENOMIC DNA]</scope>
    <source>
        <strain evidence="2 3">LMG 31447</strain>
    </source>
</reference>
<name>A0ABR6W7K8_9BACT</name>
<proteinExistence type="predicted"/>
<evidence type="ECO:0000313" key="2">
    <source>
        <dbReference type="EMBL" id="MBC3792554.1"/>
    </source>
</evidence>
<keyword evidence="3" id="KW-1185">Reference proteome</keyword>
<dbReference type="PROSITE" id="PS51186">
    <property type="entry name" value="GNAT"/>
    <property type="match status" value="1"/>
</dbReference>
<dbReference type="Pfam" id="PF00583">
    <property type="entry name" value="Acetyltransf_1"/>
    <property type="match status" value="1"/>
</dbReference>
<dbReference type="Gene3D" id="3.40.630.30">
    <property type="match status" value="1"/>
</dbReference>